<evidence type="ECO:0000256" key="4">
    <source>
        <dbReference type="ARBA" id="ARBA00023136"/>
    </source>
</evidence>
<feature type="transmembrane region" description="Helical" evidence="6">
    <location>
        <begin position="526"/>
        <end position="548"/>
    </location>
</feature>
<evidence type="ECO:0000256" key="2">
    <source>
        <dbReference type="ARBA" id="ARBA00022692"/>
    </source>
</evidence>
<gene>
    <name evidence="8" type="ORF">Rt10032_c19g6141</name>
</gene>
<dbReference type="GO" id="GO:0005886">
    <property type="term" value="C:plasma membrane"/>
    <property type="evidence" value="ECO:0007669"/>
    <property type="project" value="TreeGrafter"/>
</dbReference>
<evidence type="ECO:0000256" key="3">
    <source>
        <dbReference type="ARBA" id="ARBA00022989"/>
    </source>
</evidence>
<sequence length="631" mass="66990">MDDSKSPAITATGVDHPVVAELAAAHPSQPDTARSYASSITAAPAVDKTLSTDSDALSSKGEGDLGGAGEGTKTPEELERESKYLTGTKLVLVFVGMLLSILLVALDQTILAPALPVIASKFQALDQIAWIASAFVIPPRLRSFARTDHKGVRSYFLTQTAFLLLYGQILTLFDRKWTFLFAIFIFELGSLVCAVAKNVDVLIFGRAFAGCGAAGIFVSCLSIIAEVTRLEDRPKLFGLFGAVFALSSVIGPLMGGAFTDHVSWRCINLPIGALTIAAIMFILGPQPPPPMTDAVATWTESKFKRWTFGVWTPARTSLAFRLFALDYIGTVLMIATIACLVLALQWGGVKYAWHDGPVVATLVVFAVLVPIIVLFEWKLAGPSRILPLGYFVDRSQAGACMCAFFTMFVLLVSTYYLPTFYQATRFHSATKSGIDILPFMLGVTIAAGLCGALISTFGYYWPFLVFGPVFSCIGSGLLYTVDEHTSSAKLIGFQIILSVGVGAVLQNTIIAVQADCDDETEVPQKTALVTFAQLVGGTIGIAIASSIFGTKLGASLHKFAPDAPFQLVRNSVEAIPTLPKALQPGVIHAYTTALKDVFVIGAAAGGLTSLCAIPIRNLSVKGKNMAGGGAA</sequence>
<proteinExistence type="predicted"/>
<feature type="transmembrane region" description="Helical" evidence="6">
    <location>
        <begin position="318"/>
        <end position="344"/>
    </location>
</feature>
<dbReference type="SUPFAM" id="SSF103473">
    <property type="entry name" value="MFS general substrate transporter"/>
    <property type="match status" value="1"/>
</dbReference>
<evidence type="ECO:0000313" key="9">
    <source>
        <dbReference type="Proteomes" id="UP000321518"/>
    </source>
</evidence>
<feature type="transmembrane region" description="Helical" evidence="6">
    <location>
        <begin position="491"/>
        <end position="514"/>
    </location>
</feature>
<keyword evidence="2 6" id="KW-0812">Transmembrane</keyword>
<feature type="transmembrane region" description="Helical" evidence="6">
    <location>
        <begin position="90"/>
        <end position="112"/>
    </location>
</feature>
<dbReference type="PANTHER" id="PTHR23501">
    <property type="entry name" value="MAJOR FACILITATOR SUPERFAMILY"/>
    <property type="match status" value="1"/>
</dbReference>
<accession>A0A511KRG6</accession>
<dbReference type="OrthoDB" id="10021397at2759"/>
<dbReference type="Gene3D" id="1.20.1720.10">
    <property type="entry name" value="Multidrug resistance protein D"/>
    <property type="match status" value="1"/>
</dbReference>
<dbReference type="EMBL" id="BJWK01000019">
    <property type="protein sequence ID" value="GEM12124.1"/>
    <property type="molecule type" value="Genomic_DNA"/>
</dbReference>
<dbReference type="Gene3D" id="1.20.1250.20">
    <property type="entry name" value="MFS general substrate transporter like domains"/>
    <property type="match status" value="1"/>
</dbReference>
<dbReference type="InterPro" id="IPR020846">
    <property type="entry name" value="MFS_dom"/>
</dbReference>
<evidence type="ECO:0000313" key="8">
    <source>
        <dbReference type="EMBL" id="GEM12124.1"/>
    </source>
</evidence>
<comment type="caution">
    <text evidence="8">The sequence shown here is derived from an EMBL/GenBank/DDBJ whole genome shotgun (WGS) entry which is preliminary data.</text>
</comment>
<dbReference type="InterPro" id="IPR036259">
    <property type="entry name" value="MFS_trans_sf"/>
</dbReference>
<keyword evidence="3 6" id="KW-1133">Transmembrane helix</keyword>
<evidence type="ECO:0000256" key="6">
    <source>
        <dbReference type="SAM" id="Phobius"/>
    </source>
</evidence>
<feature type="transmembrane region" description="Helical" evidence="6">
    <location>
        <begin position="179"/>
        <end position="196"/>
    </location>
</feature>
<feature type="domain" description="Major facilitator superfamily (MFS) profile" evidence="7">
    <location>
        <begin position="93"/>
        <end position="620"/>
    </location>
</feature>
<dbReference type="InterPro" id="IPR011701">
    <property type="entry name" value="MFS"/>
</dbReference>
<dbReference type="PANTHER" id="PTHR23501:SF198">
    <property type="entry name" value="AZOLE RESISTANCE PROTEIN 1-RELATED"/>
    <property type="match status" value="1"/>
</dbReference>
<dbReference type="PROSITE" id="PS50850">
    <property type="entry name" value="MFS"/>
    <property type="match status" value="1"/>
</dbReference>
<dbReference type="Pfam" id="PF07690">
    <property type="entry name" value="MFS_1"/>
    <property type="match status" value="1"/>
</dbReference>
<feature type="transmembrane region" description="Helical" evidence="6">
    <location>
        <begin position="203"/>
        <end position="224"/>
    </location>
</feature>
<evidence type="ECO:0000259" key="7">
    <source>
        <dbReference type="PROSITE" id="PS50850"/>
    </source>
</evidence>
<feature type="region of interest" description="Disordered" evidence="5">
    <location>
        <begin position="49"/>
        <end position="79"/>
    </location>
</feature>
<feature type="transmembrane region" description="Helical" evidence="6">
    <location>
        <begin position="436"/>
        <end position="454"/>
    </location>
</feature>
<feature type="transmembrane region" description="Helical" evidence="6">
    <location>
        <begin position="395"/>
        <end position="416"/>
    </location>
</feature>
<feature type="transmembrane region" description="Helical" evidence="6">
    <location>
        <begin position="266"/>
        <end position="284"/>
    </location>
</feature>
<feature type="transmembrane region" description="Helical" evidence="6">
    <location>
        <begin position="236"/>
        <end position="254"/>
    </location>
</feature>
<protein>
    <submittedName>
        <fullName evidence="8">MFS transporter</fullName>
    </submittedName>
</protein>
<dbReference type="CDD" id="cd17502">
    <property type="entry name" value="MFS_Azr1_MDR_like"/>
    <property type="match status" value="1"/>
</dbReference>
<reference evidence="8 9" key="1">
    <citation type="submission" date="2019-07" db="EMBL/GenBank/DDBJ databases">
        <title>Rhodotorula toruloides NBRC10032 genome sequencing.</title>
        <authorList>
            <person name="Shida Y."/>
            <person name="Takaku H."/>
            <person name="Ogasawara W."/>
            <person name="Mori K."/>
        </authorList>
    </citation>
    <scope>NUCLEOTIDE SEQUENCE [LARGE SCALE GENOMIC DNA]</scope>
    <source>
        <strain evidence="8 9">NBRC10032</strain>
    </source>
</reference>
<comment type="subcellular location">
    <subcellularLocation>
        <location evidence="1">Membrane</location>
        <topology evidence="1">Multi-pass membrane protein</topology>
    </subcellularLocation>
</comment>
<feature type="transmembrane region" description="Helical" evidence="6">
    <location>
        <begin position="124"/>
        <end position="142"/>
    </location>
</feature>
<feature type="transmembrane region" description="Helical" evidence="6">
    <location>
        <begin position="356"/>
        <end position="375"/>
    </location>
</feature>
<dbReference type="Proteomes" id="UP000321518">
    <property type="component" value="Unassembled WGS sequence"/>
</dbReference>
<feature type="transmembrane region" description="Helical" evidence="6">
    <location>
        <begin position="154"/>
        <end position="173"/>
    </location>
</feature>
<feature type="transmembrane region" description="Helical" evidence="6">
    <location>
        <begin position="460"/>
        <end position="479"/>
    </location>
</feature>
<evidence type="ECO:0000256" key="5">
    <source>
        <dbReference type="SAM" id="MobiDB-lite"/>
    </source>
</evidence>
<organism evidence="8 9">
    <name type="scientific">Rhodotorula toruloides</name>
    <name type="common">Yeast</name>
    <name type="synonym">Rhodosporidium toruloides</name>
    <dbReference type="NCBI Taxonomy" id="5286"/>
    <lineage>
        <taxon>Eukaryota</taxon>
        <taxon>Fungi</taxon>
        <taxon>Dikarya</taxon>
        <taxon>Basidiomycota</taxon>
        <taxon>Pucciniomycotina</taxon>
        <taxon>Microbotryomycetes</taxon>
        <taxon>Sporidiobolales</taxon>
        <taxon>Sporidiobolaceae</taxon>
        <taxon>Rhodotorula</taxon>
    </lineage>
</organism>
<keyword evidence="4 6" id="KW-0472">Membrane</keyword>
<dbReference type="GO" id="GO:0022857">
    <property type="term" value="F:transmembrane transporter activity"/>
    <property type="evidence" value="ECO:0007669"/>
    <property type="project" value="InterPro"/>
</dbReference>
<evidence type="ECO:0000256" key="1">
    <source>
        <dbReference type="ARBA" id="ARBA00004141"/>
    </source>
</evidence>
<name>A0A511KRG6_RHOTO</name>
<dbReference type="AlphaFoldDB" id="A0A511KRG6"/>